<keyword evidence="9" id="KW-0963">Cytoplasm</keyword>
<evidence type="ECO:0000256" key="3">
    <source>
        <dbReference type="ARBA" id="ARBA00012758"/>
    </source>
</evidence>
<dbReference type="InterPro" id="IPR023296">
    <property type="entry name" value="Glyco_hydro_beta-prop_sf"/>
</dbReference>
<evidence type="ECO:0000256" key="6">
    <source>
        <dbReference type="ARBA" id="ARBA00023295"/>
    </source>
</evidence>
<reference evidence="12 13" key="1">
    <citation type="submission" date="2024-06" db="EMBL/GenBank/DDBJ databases">
        <title>Genomic Encyclopedia of Type Strains, Phase IV (KMG-IV): sequencing the most valuable type-strain genomes for metagenomic binning, comparative biology and taxonomic classification.</title>
        <authorList>
            <person name="Goeker M."/>
        </authorList>
    </citation>
    <scope>NUCLEOTIDE SEQUENCE [LARGE SCALE GENOMIC DNA]</scope>
    <source>
        <strain evidence="12 13">DSM 28303</strain>
    </source>
</reference>
<keyword evidence="6 8" id="KW-0326">Glycosidase</keyword>
<evidence type="ECO:0000256" key="8">
    <source>
        <dbReference type="RuleBase" id="RU362110"/>
    </source>
</evidence>
<evidence type="ECO:0000256" key="1">
    <source>
        <dbReference type="ARBA" id="ARBA00004914"/>
    </source>
</evidence>
<dbReference type="InterPro" id="IPR018053">
    <property type="entry name" value="Glyco_hydro_32_AS"/>
</dbReference>
<evidence type="ECO:0000256" key="2">
    <source>
        <dbReference type="ARBA" id="ARBA00009902"/>
    </source>
</evidence>
<organism evidence="12 13">
    <name type="scientific">Streptococcus rupicaprae</name>
    <dbReference type="NCBI Taxonomy" id="759619"/>
    <lineage>
        <taxon>Bacteria</taxon>
        <taxon>Bacillati</taxon>
        <taxon>Bacillota</taxon>
        <taxon>Bacilli</taxon>
        <taxon>Lactobacillales</taxon>
        <taxon>Streptococcaceae</taxon>
        <taxon>Streptococcus</taxon>
    </lineage>
</organism>
<dbReference type="Proteomes" id="UP001549122">
    <property type="component" value="Unassembled WGS sequence"/>
</dbReference>
<dbReference type="InterPro" id="IPR006232">
    <property type="entry name" value="Suc6P_hydrolase"/>
</dbReference>
<dbReference type="SMART" id="SM00640">
    <property type="entry name" value="Glyco_32"/>
    <property type="match status" value="1"/>
</dbReference>
<name>A0ABV2FFR7_9STRE</name>
<dbReference type="GO" id="GO:0004564">
    <property type="term" value="F:beta-fructofuranosidase activity"/>
    <property type="evidence" value="ECO:0007669"/>
    <property type="project" value="UniProtKB-EC"/>
</dbReference>
<keyword evidence="13" id="KW-1185">Reference proteome</keyword>
<dbReference type="InterPro" id="IPR013148">
    <property type="entry name" value="Glyco_hydro_32_N"/>
</dbReference>
<dbReference type="InterPro" id="IPR051214">
    <property type="entry name" value="GH32_Enzymes"/>
</dbReference>
<dbReference type="EMBL" id="JBEPLO010000004">
    <property type="protein sequence ID" value="MET3557400.1"/>
    <property type="molecule type" value="Genomic_DNA"/>
</dbReference>
<sequence>MPFDSNLRYRPYADWTAEEIQTIEANVARSPWRSTLHIEPQRGLLNDPNGFSYFNGQFHLFYQWFPFGAAHGLKSWFHTVSDDLVHFKETGTVLLPDHPLDTHGMYSGSAMQMDDQLFIFYTGNCRDAEWIRHPYQNGALMAANGDLVKFDKPLITQPTDATDHFRDPQIFDYKGQYYAIIGGQDLEKKGMIKLYKAVNNDYKQWEEMGNLDFANDRTAYMMECPNLVFINDQPILLYCPQGLDKSVFGYDNIYPNLYKIGQGFDPDQVAILKPSELQNLDYGFECYATQAFNSPDGRVLSVSWLGLPDVEYPTDHFDHQGVLSLVKELTLKEGKLYQYPVEALKNLRQEPVDLRDMSETDNVYELELTIPANSNSELVLLADQANRGLRLEVDTKNGLLTLDRSQAGEQYALEFGQTRECPIAKTETTLNIFIDKSIFEIFINKGEKVLSGRVFPNADQSGIRLTAGSISGTYYALHHGR</sequence>
<dbReference type="CDD" id="cd18623">
    <property type="entry name" value="GH32_ScrB-like"/>
    <property type="match status" value="1"/>
</dbReference>
<comment type="catalytic activity">
    <reaction evidence="8">
        <text>Hydrolysis of terminal non-reducing beta-D-fructofuranoside residues in beta-D-fructofuranosides.</text>
        <dbReference type="EC" id="3.2.1.26"/>
    </reaction>
</comment>
<comment type="caution">
    <text evidence="12">The sequence shown here is derived from an EMBL/GenBank/DDBJ whole genome shotgun (WGS) entry which is preliminary data.</text>
</comment>
<dbReference type="InterPro" id="IPR013189">
    <property type="entry name" value="Glyco_hydro_32_C"/>
</dbReference>
<dbReference type="PANTHER" id="PTHR43101">
    <property type="entry name" value="BETA-FRUCTOSIDASE"/>
    <property type="match status" value="1"/>
</dbReference>
<evidence type="ECO:0000256" key="9">
    <source>
        <dbReference type="RuleBase" id="RU365015"/>
    </source>
</evidence>
<proteinExistence type="inferred from homology"/>
<keyword evidence="9" id="KW-0119">Carbohydrate metabolism</keyword>
<dbReference type="SUPFAM" id="SSF75005">
    <property type="entry name" value="Arabinanase/levansucrase/invertase"/>
    <property type="match status" value="1"/>
</dbReference>
<evidence type="ECO:0000256" key="5">
    <source>
        <dbReference type="ARBA" id="ARBA00022801"/>
    </source>
</evidence>
<feature type="domain" description="Glycosyl hydrolase family 32 N-terminal" evidence="10">
    <location>
        <begin position="37"/>
        <end position="340"/>
    </location>
</feature>
<dbReference type="PROSITE" id="PS00609">
    <property type="entry name" value="GLYCOSYL_HYDROL_F32"/>
    <property type="match status" value="1"/>
</dbReference>
<feature type="domain" description="Glycosyl hydrolase family 32 C-terminal" evidence="11">
    <location>
        <begin position="356"/>
        <end position="468"/>
    </location>
</feature>
<dbReference type="EC" id="3.2.1.26" evidence="3 8"/>
<dbReference type="Pfam" id="PF08244">
    <property type="entry name" value="Glyco_hydro_32C"/>
    <property type="match status" value="1"/>
</dbReference>
<keyword evidence="5 8" id="KW-0378">Hydrolase</keyword>
<accession>A0ABV2FFR7</accession>
<protein>
    <recommendedName>
        <fullName evidence="4 8">Sucrose-6-phosphate hydrolase</fullName>
        <ecNumber evidence="3 8">3.2.1.26</ecNumber>
    </recommendedName>
    <alternativeName>
        <fullName evidence="7 9">Invertase</fullName>
    </alternativeName>
</protein>
<comment type="pathway">
    <text evidence="1 9">Glycan biosynthesis; sucrose metabolism.</text>
</comment>
<dbReference type="InterPro" id="IPR001362">
    <property type="entry name" value="Glyco_hydro_32"/>
</dbReference>
<gene>
    <name evidence="12" type="ORF">ABID29_000510</name>
</gene>
<evidence type="ECO:0000256" key="7">
    <source>
        <dbReference type="ARBA" id="ARBA00033367"/>
    </source>
</evidence>
<evidence type="ECO:0000256" key="4">
    <source>
        <dbReference type="ARBA" id="ARBA00019623"/>
    </source>
</evidence>
<evidence type="ECO:0000313" key="12">
    <source>
        <dbReference type="EMBL" id="MET3557400.1"/>
    </source>
</evidence>
<comment type="function">
    <text evidence="9">Enables the bacterium to metabolize sucrose as a sole carbon source.</text>
</comment>
<dbReference type="PANTHER" id="PTHR43101:SF1">
    <property type="entry name" value="BETA-FRUCTOSIDASE"/>
    <property type="match status" value="1"/>
</dbReference>
<dbReference type="Gene3D" id="2.115.10.20">
    <property type="entry name" value="Glycosyl hydrolase domain, family 43"/>
    <property type="match status" value="1"/>
</dbReference>
<evidence type="ECO:0000259" key="10">
    <source>
        <dbReference type="Pfam" id="PF00251"/>
    </source>
</evidence>
<evidence type="ECO:0000259" key="11">
    <source>
        <dbReference type="Pfam" id="PF08244"/>
    </source>
</evidence>
<dbReference type="RefSeq" id="WP_354364172.1">
    <property type="nucleotide sequence ID" value="NZ_JBEPLO010000004.1"/>
</dbReference>
<evidence type="ECO:0000313" key="13">
    <source>
        <dbReference type="Proteomes" id="UP001549122"/>
    </source>
</evidence>
<dbReference type="Pfam" id="PF00251">
    <property type="entry name" value="Glyco_hydro_32N"/>
    <property type="match status" value="1"/>
</dbReference>
<dbReference type="SUPFAM" id="SSF49899">
    <property type="entry name" value="Concanavalin A-like lectins/glucanases"/>
    <property type="match status" value="1"/>
</dbReference>
<comment type="similarity">
    <text evidence="2 8">Belongs to the glycosyl hydrolase 32 family.</text>
</comment>
<comment type="subcellular location">
    <subcellularLocation>
        <location evidence="9">Cytoplasm</location>
    </subcellularLocation>
</comment>
<dbReference type="Gene3D" id="2.60.120.560">
    <property type="entry name" value="Exo-inulinase, domain 1"/>
    <property type="match status" value="1"/>
</dbReference>
<dbReference type="InterPro" id="IPR013320">
    <property type="entry name" value="ConA-like_dom_sf"/>
</dbReference>
<dbReference type="NCBIfam" id="TIGR01322">
    <property type="entry name" value="scrB_fam"/>
    <property type="match status" value="1"/>
</dbReference>